<dbReference type="Proteomes" id="UP001139648">
    <property type="component" value="Unassembled WGS sequence"/>
</dbReference>
<protein>
    <submittedName>
        <fullName evidence="1">Uncharacterized protein</fullName>
    </submittedName>
</protein>
<evidence type="ECO:0000313" key="2">
    <source>
        <dbReference type="Proteomes" id="UP001139648"/>
    </source>
</evidence>
<accession>A0A9X2K6A4</accession>
<dbReference type="AlphaFoldDB" id="A0A9X2K6A4"/>
<sequence length="48" mass="5414">MPRRLIPFLDDNMHRLGLLRAVGPLYQFRHAELHDHLAASASPPTGKP</sequence>
<gene>
    <name evidence="1" type="ORF">HD597_005531</name>
</gene>
<comment type="caution">
    <text evidence="1">The sequence shown here is derived from an EMBL/GenBank/DDBJ whole genome shotgun (WGS) entry which is preliminary data.</text>
</comment>
<dbReference type="EMBL" id="JAMZEB010000002">
    <property type="protein sequence ID" value="MCP2358511.1"/>
    <property type="molecule type" value="Genomic_DNA"/>
</dbReference>
<name>A0A9X2K6A4_9ACTN</name>
<evidence type="ECO:0000313" key="1">
    <source>
        <dbReference type="EMBL" id="MCP2358511.1"/>
    </source>
</evidence>
<keyword evidence="2" id="KW-1185">Reference proteome</keyword>
<dbReference type="RefSeq" id="WP_253745706.1">
    <property type="nucleotide sequence ID" value="NZ_BAABKA010000059.1"/>
</dbReference>
<proteinExistence type="predicted"/>
<organism evidence="1 2">
    <name type="scientific">Nonomuraea thailandensis</name>
    <dbReference type="NCBI Taxonomy" id="1188745"/>
    <lineage>
        <taxon>Bacteria</taxon>
        <taxon>Bacillati</taxon>
        <taxon>Actinomycetota</taxon>
        <taxon>Actinomycetes</taxon>
        <taxon>Streptosporangiales</taxon>
        <taxon>Streptosporangiaceae</taxon>
        <taxon>Nonomuraea</taxon>
    </lineage>
</organism>
<reference evidence="1" key="1">
    <citation type="submission" date="2022-06" db="EMBL/GenBank/DDBJ databases">
        <title>Sequencing the genomes of 1000 actinobacteria strains.</title>
        <authorList>
            <person name="Klenk H.-P."/>
        </authorList>
    </citation>
    <scope>NUCLEOTIDE SEQUENCE</scope>
    <source>
        <strain evidence="1">DSM 46694</strain>
    </source>
</reference>